<dbReference type="InterPro" id="IPR000160">
    <property type="entry name" value="GGDEF_dom"/>
</dbReference>
<dbReference type="AlphaFoldDB" id="A0A0F8YEP4"/>
<feature type="domain" description="GGDEF" evidence="3">
    <location>
        <begin position="133"/>
        <end position="267"/>
    </location>
</feature>
<evidence type="ECO:0000313" key="4">
    <source>
        <dbReference type="EMBL" id="KKK79877.1"/>
    </source>
</evidence>
<feature type="region of interest" description="Disordered" evidence="1">
    <location>
        <begin position="251"/>
        <end position="286"/>
    </location>
</feature>
<dbReference type="PROSITE" id="PS50887">
    <property type="entry name" value="GGDEF"/>
    <property type="match status" value="1"/>
</dbReference>
<dbReference type="SMART" id="SM00267">
    <property type="entry name" value="GGDEF"/>
    <property type="match status" value="1"/>
</dbReference>
<dbReference type="NCBIfam" id="TIGR00254">
    <property type="entry name" value="GGDEF"/>
    <property type="match status" value="1"/>
</dbReference>
<dbReference type="PANTHER" id="PTHR45138:SF9">
    <property type="entry name" value="DIGUANYLATE CYCLASE DGCM-RELATED"/>
    <property type="match status" value="1"/>
</dbReference>
<keyword evidence="2" id="KW-0472">Membrane</keyword>
<keyword evidence="2" id="KW-1133">Transmembrane helix</keyword>
<proteinExistence type="predicted"/>
<dbReference type="Gene3D" id="3.30.70.270">
    <property type="match status" value="1"/>
</dbReference>
<sequence>MTKPSDFSPAEALEVSTSSDAKQSRGTRWMLRIAGAGVLLVGWLVISLQDIGQLALVVNTIVFLVMALYAFTAAAALRSDAVKEERKLRLRLLVHNMELESISMRDELTKLFNRRYLFERLERELQTAEGFQRPLAFIAIELKPVNHVNHTYGYAVGDQLLVAFGQLLMDTTRATDIPARMTGNKFGVILPDTSKRGAYTLIERLVRSIATTPLMEDAGLEPAIVASFGMSGYPWGSDTIDAIVQQAESEIAAQSVPDNEQGPAMDIPKVSRRPGQNDFKPKVHQT</sequence>
<dbReference type="GO" id="GO:0052621">
    <property type="term" value="F:diguanylate cyclase activity"/>
    <property type="evidence" value="ECO:0007669"/>
    <property type="project" value="TreeGrafter"/>
</dbReference>
<evidence type="ECO:0000259" key="3">
    <source>
        <dbReference type="PROSITE" id="PS50887"/>
    </source>
</evidence>
<organism evidence="4">
    <name type="scientific">marine sediment metagenome</name>
    <dbReference type="NCBI Taxonomy" id="412755"/>
    <lineage>
        <taxon>unclassified sequences</taxon>
        <taxon>metagenomes</taxon>
        <taxon>ecological metagenomes</taxon>
    </lineage>
</organism>
<evidence type="ECO:0000256" key="2">
    <source>
        <dbReference type="SAM" id="Phobius"/>
    </source>
</evidence>
<keyword evidence="2" id="KW-0812">Transmembrane</keyword>
<gene>
    <name evidence="4" type="ORF">LCGC14_2829090</name>
</gene>
<dbReference type="Pfam" id="PF00990">
    <property type="entry name" value="GGDEF"/>
    <property type="match status" value="1"/>
</dbReference>
<dbReference type="InterPro" id="IPR050469">
    <property type="entry name" value="Diguanylate_Cyclase"/>
</dbReference>
<feature type="transmembrane region" description="Helical" evidence="2">
    <location>
        <begin position="54"/>
        <end position="77"/>
    </location>
</feature>
<accession>A0A0F8YEP4</accession>
<dbReference type="CDD" id="cd01949">
    <property type="entry name" value="GGDEF"/>
    <property type="match status" value="1"/>
</dbReference>
<dbReference type="SUPFAM" id="SSF55073">
    <property type="entry name" value="Nucleotide cyclase"/>
    <property type="match status" value="1"/>
</dbReference>
<comment type="caution">
    <text evidence="4">The sequence shown here is derived from an EMBL/GenBank/DDBJ whole genome shotgun (WGS) entry which is preliminary data.</text>
</comment>
<dbReference type="InterPro" id="IPR043128">
    <property type="entry name" value="Rev_trsase/Diguanyl_cyclase"/>
</dbReference>
<reference evidence="4" key="1">
    <citation type="journal article" date="2015" name="Nature">
        <title>Complex archaea that bridge the gap between prokaryotes and eukaryotes.</title>
        <authorList>
            <person name="Spang A."/>
            <person name="Saw J.H."/>
            <person name="Jorgensen S.L."/>
            <person name="Zaremba-Niedzwiedzka K."/>
            <person name="Martijn J."/>
            <person name="Lind A.E."/>
            <person name="van Eijk R."/>
            <person name="Schleper C."/>
            <person name="Guy L."/>
            <person name="Ettema T.J."/>
        </authorList>
    </citation>
    <scope>NUCLEOTIDE SEQUENCE</scope>
</reference>
<name>A0A0F8YEP4_9ZZZZ</name>
<dbReference type="InterPro" id="IPR029787">
    <property type="entry name" value="Nucleotide_cyclase"/>
</dbReference>
<protein>
    <recommendedName>
        <fullName evidence="3">GGDEF domain-containing protein</fullName>
    </recommendedName>
</protein>
<feature type="transmembrane region" description="Helical" evidence="2">
    <location>
        <begin position="29"/>
        <end position="48"/>
    </location>
</feature>
<dbReference type="PANTHER" id="PTHR45138">
    <property type="entry name" value="REGULATORY COMPONENTS OF SENSORY TRANSDUCTION SYSTEM"/>
    <property type="match status" value="1"/>
</dbReference>
<evidence type="ECO:0000256" key="1">
    <source>
        <dbReference type="SAM" id="MobiDB-lite"/>
    </source>
</evidence>
<dbReference type="EMBL" id="LAZR01053832">
    <property type="protein sequence ID" value="KKK79877.1"/>
    <property type="molecule type" value="Genomic_DNA"/>
</dbReference>